<accession>A0A7S2I4Z9</accession>
<organism evidence="1">
    <name type="scientific">Haptolina brevifila</name>
    <dbReference type="NCBI Taxonomy" id="156173"/>
    <lineage>
        <taxon>Eukaryota</taxon>
        <taxon>Haptista</taxon>
        <taxon>Haptophyta</taxon>
        <taxon>Prymnesiophyceae</taxon>
        <taxon>Prymnesiales</taxon>
        <taxon>Prymnesiaceae</taxon>
        <taxon>Haptolina</taxon>
    </lineage>
</organism>
<protein>
    <submittedName>
        <fullName evidence="1">Uncharacterized protein</fullName>
    </submittedName>
</protein>
<dbReference type="AlphaFoldDB" id="A0A7S2I4Z9"/>
<sequence length="196" mass="21902">MSRGRKVRWKLDAFETFSGAFQRSLRTNNLGYALPSPTLKSSAPFFHHLPSPSVQTLCRVRMSFRNTIQKNKAKKLQAMHKVAHVGGVDVLIVATKPGDPEPMYQMLKPEQVSCDAAKAYLKFTKEFSKNGSGWAWSFDPSAYKWHDIEDNGIVRHPLFAACPHTDAMLPARSPVVCMLCRSLAASSSAPGWPIRR</sequence>
<gene>
    <name evidence="1" type="ORF">CBRE1094_LOCUS31156</name>
</gene>
<dbReference type="EMBL" id="HBGU01057289">
    <property type="protein sequence ID" value="CAD9508625.1"/>
    <property type="molecule type" value="Transcribed_RNA"/>
</dbReference>
<reference evidence="1" key="1">
    <citation type="submission" date="2021-01" db="EMBL/GenBank/DDBJ databases">
        <authorList>
            <person name="Corre E."/>
            <person name="Pelletier E."/>
            <person name="Niang G."/>
            <person name="Scheremetjew M."/>
            <person name="Finn R."/>
            <person name="Kale V."/>
            <person name="Holt S."/>
            <person name="Cochrane G."/>
            <person name="Meng A."/>
            <person name="Brown T."/>
            <person name="Cohen L."/>
        </authorList>
    </citation>
    <scope>NUCLEOTIDE SEQUENCE</scope>
    <source>
        <strain evidence="1">UTEX LB 985</strain>
    </source>
</reference>
<proteinExistence type="predicted"/>
<name>A0A7S2I4Z9_9EUKA</name>
<evidence type="ECO:0000313" key="1">
    <source>
        <dbReference type="EMBL" id="CAD9508625.1"/>
    </source>
</evidence>